<dbReference type="InterPro" id="IPR027417">
    <property type="entry name" value="P-loop_NTPase"/>
</dbReference>
<dbReference type="InterPro" id="IPR003094">
    <property type="entry name" value="6Pfruct_kin"/>
</dbReference>
<feature type="compositionally biased region" description="Low complexity" evidence="5">
    <location>
        <begin position="728"/>
        <end position="746"/>
    </location>
</feature>
<dbReference type="GO" id="GO:0004331">
    <property type="term" value="F:fructose-2,6-bisphosphate 2-phosphatase activity"/>
    <property type="evidence" value="ECO:0000318"/>
    <property type="project" value="GO_Central"/>
</dbReference>
<dbReference type="SUPFAM" id="SSF52540">
    <property type="entry name" value="P-loop containing nucleoside triphosphate hydrolases"/>
    <property type="match status" value="1"/>
</dbReference>
<dbReference type="Gene3D" id="3.40.50.1240">
    <property type="entry name" value="Phosphoglycerate mutase-like"/>
    <property type="match status" value="1"/>
</dbReference>
<dbReference type="PANTHER" id="PTHR10606:SF44">
    <property type="entry name" value="6-PHOSPHOFRUCTO 2-KINASE_FRUCTOSE 2,6-BISPHOSPHATASE LONG FORM"/>
    <property type="match status" value="1"/>
</dbReference>
<feature type="binding site" evidence="4">
    <location>
        <begin position="465"/>
        <end position="472"/>
    </location>
    <ligand>
        <name>substrate</name>
    </ligand>
</feature>
<protein>
    <recommendedName>
        <fullName evidence="6">6-phosphofructo-2-kinase domain-containing protein</fullName>
    </recommendedName>
</protein>
<dbReference type="OrthoDB" id="267323at2759"/>
<dbReference type="InterPro" id="IPR013079">
    <property type="entry name" value="6Phosfructo_kin"/>
</dbReference>
<dbReference type="ExpressionAtlas" id="A0A2K3CWA5">
    <property type="expression patterns" value="baseline"/>
</dbReference>
<dbReference type="InterPro" id="IPR029033">
    <property type="entry name" value="His_PPase_superfam"/>
</dbReference>
<dbReference type="CDD" id="cd07067">
    <property type="entry name" value="HP_PGM_like"/>
    <property type="match status" value="1"/>
</dbReference>
<dbReference type="SMART" id="SM00855">
    <property type="entry name" value="PGAM"/>
    <property type="match status" value="1"/>
</dbReference>
<dbReference type="InterPro" id="IPR013078">
    <property type="entry name" value="His_Pase_superF_clade-1"/>
</dbReference>
<evidence type="ECO:0000256" key="2">
    <source>
        <dbReference type="ARBA" id="ARBA00022840"/>
    </source>
</evidence>
<dbReference type="InterPro" id="IPR001345">
    <property type="entry name" value="PG/BPGM_mutase_AS"/>
</dbReference>
<keyword evidence="2" id="KW-0067">ATP-binding</keyword>
<dbReference type="SUPFAM" id="SSF53254">
    <property type="entry name" value="Phosphoglycerate mutase-like"/>
    <property type="match status" value="1"/>
</dbReference>
<dbReference type="Gene3D" id="3.40.50.300">
    <property type="entry name" value="P-loop containing nucleotide triphosphate hydrolases"/>
    <property type="match status" value="1"/>
</dbReference>
<dbReference type="OMA" id="FFDHTNE"/>
<dbReference type="Pfam" id="PF00300">
    <property type="entry name" value="His_Phos_1"/>
    <property type="match status" value="1"/>
</dbReference>
<gene>
    <name evidence="7" type="ORF">CHLRE_16g691888v5</name>
</gene>
<evidence type="ECO:0000313" key="8">
    <source>
        <dbReference type="Proteomes" id="UP000006906"/>
    </source>
</evidence>
<feature type="region of interest" description="Disordered" evidence="5">
    <location>
        <begin position="1"/>
        <end position="78"/>
    </location>
</feature>
<dbReference type="InParanoid" id="A0A2K3CWA5"/>
<feature type="binding site" evidence="4">
    <location>
        <position position="522"/>
    </location>
    <ligand>
        <name>substrate</name>
    </ligand>
</feature>
<dbReference type="RefSeq" id="XP_042916337.1">
    <property type="nucleotide sequence ID" value="XM_043071725.1"/>
</dbReference>
<dbReference type="Pfam" id="PF01591">
    <property type="entry name" value="6PF2K"/>
    <property type="match status" value="1"/>
</dbReference>
<dbReference type="PROSITE" id="PS00175">
    <property type="entry name" value="PG_MUTASE"/>
    <property type="match status" value="1"/>
</dbReference>
<dbReference type="FunFam" id="3.40.50.1240:FF:000006">
    <property type="entry name" value="6-phosphofructo-2-kinase/fructose-2, 6-bisphosphatase"/>
    <property type="match status" value="1"/>
</dbReference>
<organism evidence="7 8">
    <name type="scientific">Chlamydomonas reinhardtii</name>
    <name type="common">Chlamydomonas smithii</name>
    <dbReference type="NCBI Taxonomy" id="3055"/>
    <lineage>
        <taxon>Eukaryota</taxon>
        <taxon>Viridiplantae</taxon>
        <taxon>Chlorophyta</taxon>
        <taxon>core chlorophytes</taxon>
        <taxon>Chlorophyceae</taxon>
        <taxon>CS clade</taxon>
        <taxon>Chlamydomonadales</taxon>
        <taxon>Chlamydomonadaceae</taxon>
        <taxon>Chlamydomonas</taxon>
    </lineage>
</organism>
<accession>A0A2K3CWA5</accession>
<feature type="region of interest" description="Disordered" evidence="5">
    <location>
        <begin position="685"/>
        <end position="746"/>
    </location>
</feature>
<dbReference type="PaxDb" id="3055-EDO99117"/>
<dbReference type="Gramene" id="PNW72564">
    <property type="protein sequence ID" value="PNW72564"/>
    <property type="gene ID" value="CHLRE_16g691888v5"/>
</dbReference>
<dbReference type="GO" id="GO:0003873">
    <property type="term" value="F:6-phosphofructo-2-kinase activity"/>
    <property type="evidence" value="ECO:0000318"/>
    <property type="project" value="GO_Central"/>
</dbReference>
<feature type="active site" description="Proton donor/acceptor" evidence="3">
    <location>
        <position position="542"/>
    </location>
</feature>
<keyword evidence="1" id="KW-0547">Nucleotide-binding</keyword>
<evidence type="ECO:0000259" key="6">
    <source>
        <dbReference type="Pfam" id="PF01591"/>
    </source>
</evidence>
<dbReference type="STRING" id="3055.A0A2K3CWA5"/>
<feature type="domain" description="6-phosphofructo-2-kinase" evidence="6">
    <location>
        <begin position="190"/>
        <end position="414"/>
    </location>
</feature>
<dbReference type="GeneID" id="5724408"/>
<feature type="active site" description="Tele-phosphohistidine intermediate" evidence="3">
    <location>
        <position position="466"/>
    </location>
</feature>
<dbReference type="GO" id="GO:0005524">
    <property type="term" value="F:ATP binding"/>
    <property type="evidence" value="ECO:0007669"/>
    <property type="project" value="UniProtKB-KW"/>
</dbReference>
<evidence type="ECO:0000313" key="7">
    <source>
        <dbReference type="EMBL" id="PNW72564.1"/>
    </source>
</evidence>
<reference evidence="7 8" key="1">
    <citation type="journal article" date="2007" name="Science">
        <title>The Chlamydomonas genome reveals the evolution of key animal and plant functions.</title>
        <authorList>
            <person name="Merchant S.S."/>
            <person name="Prochnik S.E."/>
            <person name="Vallon O."/>
            <person name="Harris E.H."/>
            <person name="Karpowicz S.J."/>
            <person name="Witman G.B."/>
            <person name="Terry A."/>
            <person name="Salamov A."/>
            <person name="Fritz-Laylin L.K."/>
            <person name="Marechal-Drouard L."/>
            <person name="Marshall W.F."/>
            <person name="Qu L.H."/>
            <person name="Nelson D.R."/>
            <person name="Sanderfoot A.A."/>
            <person name="Spalding M.H."/>
            <person name="Kapitonov V.V."/>
            <person name="Ren Q."/>
            <person name="Ferris P."/>
            <person name="Lindquist E."/>
            <person name="Shapiro H."/>
            <person name="Lucas S.M."/>
            <person name="Grimwood J."/>
            <person name="Schmutz J."/>
            <person name="Cardol P."/>
            <person name="Cerutti H."/>
            <person name="Chanfreau G."/>
            <person name="Chen C.L."/>
            <person name="Cognat V."/>
            <person name="Croft M.T."/>
            <person name="Dent R."/>
            <person name="Dutcher S."/>
            <person name="Fernandez E."/>
            <person name="Fukuzawa H."/>
            <person name="Gonzalez-Ballester D."/>
            <person name="Gonzalez-Halphen D."/>
            <person name="Hallmann A."/>
            <person name="Hanikenne M."/>
            <person name="Hippler M."/>
            <person name="Inwood W."/>
            <person name="Jabbari K."/>
            <person name="Kalanon M."/>
            <person name="Kuras R."/>
            <person name="Lefebvre P.A."/>
            <person name="Lemaire S.D."/>
            <person name="Lobanov A.V."/>
            <person name="Lohr M."/>
            <person name="Manuell A."/>
            <person name="Meier I."/>
            <person name="Mets L."/>
            <person name="Mittag M."/>
            <person name="Mittelmeier T."/>
            <person name="Moroney J.V."/>
            <person name="Moseley J."/>
            <person name="Napoli C."/>
            <person name="Nedelcu A.M."/>
            <person name="Niyogi K."/>
            <person name="Novoselov S.V."/>
            <person name="Paulsen I.T."/>
            <person name="Pazour G."/>
            <person name="Purton S."/>
            <person name="Ral J.P."/>
            <person name="Riano-Pachon D.M."/>
            <person name="Riekhof W."/>
            <person name="Rymarquis L."/>
            <person name="Schroda M."/>
            <person name="Stern D."/>
            <person name="Umen J."/>
            <person name="Willows R."/>
            <person name="Wilson N."/>
            <person name="Zimmer S.L."/>
            <person name="Allmer J."/>
            <person name="Balk J."/>
            <person name="Bisova K."/>
            <person name="Chen C.J."/>
            <person name="Elias M."/>
            <person name="Gendler K."/>
            <person name="Hauser C."/>
            <person name="Lamb M.R."/>
            <person name="Ledford H."/>
            <person name="Long J.C."/>
            <person name="Minagawa J."/>
            <person name="Page M.D."/>
            <person name="Pan J."/>
            <person name="Pootakham W."/>
            <person name="Roje S."/>
            <person name="Rose A."/>
            <person name="Stahlberg E."/>
            <person name="Terauchi A.M."/>
            <person name="Yang P."/>
            <person name="Ball S."/>
            <person name="Bowler C."/>
            <person name="Dieckmann C.L."/>
            <person name="Gladyshev V.N."/>
            <person name="Green P."/>
            <person name="Jorgensen R."/>
            <person name="Mayfield S."/>
            <person name="Mueller-Roeber B."/>
            <person name="Rajamani S."/>
            <person name="Sayre R.T."/>
            <person name="Brokstein P."/>
            <person name="Dubchak I."/>
            <person name="Goodstein D."/>
            <person name="Hornick L."/>
            <person name="Huang Y.W."/>
            <person name="Jhaveri J."/>
            <person name="Luo Y."/>
            <person name="Martinez D."/>
            <person name="Ngau W.C."/>
            <person name="Otillar B."/>
            <person name="Poliakov A."/>
            <person name="Porter A."/>
            <person name="Szajkowski L."/>
            <person name="Werner G."/>
            <person name="Zhou K."/>
            <person name="Grigoriev I.V."/>
            <person name="Rokhsar D.S."/>
            <person name="Grossman A.R."/>
        </authorList>
    </citation>
    <scope>NUCLEOTIDE SEQUENCE [LARGE SCALE GENOMIC DNA]</scope>
    <source>
        <strain evidence="8">CC-503</strain>
    </source>
</reference>
<evidence type="ECO:0000256" key="4">
    <source>
        <dbReference type="PIRSR" id="PIRSR613078-2"/>
    </source>
</evidence>
<dbReference type="PRINTS" id="PR00991">
    <property type="entry name" value="6PFRUCTKNASE"/>
</dbReference>
<dbReference type="PANTHER" id="PTHR10606">
    <property type="entry name" value="6-PHOSPHOFRUCTO-2-KINASE/FRUCTOSE-2,6-BISPHOSPHATASE"/>
    <property type="match status" value="1"/>
</dbReference>
<dbReference type="EMBL" id="CM008977">
    <property type="protein sequence ID" value="PNW72564.1"/>
    <property type="molecule type" value="Genomic_DNA"/>
</dbReference>
<dbReference type="KEGG" id="cre:CHLRE_16g691888v5"/>
<keyword evidence="8" id="KW-1185">Reference proteome</keyword>
<name>A0A2K3CWA5_CHLRE</name>
<feature type="compositionally biased region" description="Low complexity" evidence="5">
    <location>
        <begin position="693"/>
        <end position="707"/>
    </location>
</feature>
<dbReference type="GO" id="GO:0006000">
    <property type="term" value="P:fructose metabolic process"/>
    <property type="evidence" value="ECO:0007669"/>
    <property type="project" value="InterPro"/>
</dbReference>
<dbReference type="GO" id="GO:0005829">
    <property type="term" value="C:cytosol"/>
    <property type="evidence" value="ECO:0000318"/>
    <property type="project" value="GO_Central"/>
</dbReference>
<dbReference type="AlphaFoldDB" id="A0A2K3CWA5"/>
<sequence>MEHLKHGLQGGGLVPQASLDSAAPTRGQADGGDLARRSAPAPGLCLSSPNTQRNLGPSAHGPIHAPSGRGFASPLPTSAELSRRLRGLLNTSHPVNFRDVELMPPTCADTERGLGLEEADEADADAATGLASAPSGSAVTGAVEALAAAGPLGSSGGAGGTTVCEGEGAGAGPGAAVGGARARGGGTVVRKNKLIIIMVGLPGRGKTFLCNKIVHYLNVTTHTTTVSYAQWLGHATRHFNVGAYRRIQKGAHEVQSAAFFDHTNEAGMEARNRALNAALDDLMSWLRSDSGQVAVFDATNTTESRRNLLRSKFHGQFQYLFIETICSDPAVLEQNYRNKMKYSPDYKGVDVDQAVADFLARIAKYEEVYEPIADRNLHYIKLTDMVTGRGYMDINRISGYLPGKIVFFLMQMQFKTSFRSSVTSLQHSPNALDTISLRMASNAPDEPSRVARPGLTSVRKIFLTRHGESQYNQKGLIGGNSSLSERGEKYARALPGALLERLSVDTQDEPLSVAVWTSTLKRTIETARSLPFPKLRWKALDEINAGICDGMTYEGIADKYPDEAAARKRDKLRYRYPAGESYMDVIQRVEPVIIELERERETVVVVAHQAVLRAVYAYFMNVPPEDIPRLAMPLHTLIELTPMPDGTMGEQRFPVDIDAVPPPPPVAELAAELVSGGSGVELLAGSAPSTALPASSGSPRSSRHSGAALQDCVTDGDACLPLAPASPEPTAAGDAEAAPVGALPVS</sequence>
<evidence type="ECO:0000256" key="1">
    <source>
        <dbReference type="ARBA" id="ARBA00022741"/>
    </source>
</evidence>
<evidence type="ECO:0000256" key="5">
    <source>
        <dbReference type="SAM" id="MobiDB-lite"/>
    </source>
</evidence>
<dbReference type="GO" id="GO:0006003">
    <property type="term" value="P:fructose 2,6-bisphosphate metabolic process"/>
    <property type="evidence" value="ECO:0000318"/>
    <property type="project" value="GO_Central"/>
</dbReference>
<dbReference type="Proteomes" id="UP000006906">
    <property type="component" value="Chromosome 16"/>
</dbReference>
<dbReference type="FunFam" id="3.40.50.300:FF:000644">
    <property type="entry name" value="GpmB, Fructose-2,6-bisphosphatase"/>
    <property type="match status" value="1"/>
</dbReference>
<dbReference type="FunCoup" id="A0A2K3CWA5">
    <property type="interactions" value="1529"/>
</dbReference>
<evidence type="ECO:0000256" key="3">
    <source>
        <dbReference type="PIRSR" id="PIRSR613078-1"/>
    </source>
</evidence>
<proteinExistence type="predicted"/>